<keyword evidence="5" id="KW-1185">Reference proteome</keyword>
<sequence>MSENWPGSAGAVHTTLTICLGVPKLERQRAKFAACSGKKMQLITRQIERYGRQLSTNPPDLMPPYVAERLPHAYALRREEIEPEKKAAATTVPAANTVAAPISTISVQARNSSYAFPVASQNHIDVLSGARSTYWKNAFLRKPRSILLHPECGATGGALDNLLVGSALDGCIRFWDCDNPSCTTTRSACRPSAIVVAHDFAAKGNDKRVALWQLQKPSKLGGNAHLRAVRCVHTLHSSAVYALLCRSGSNTLYSGGADSRIISWDLQQQRCIHQRKFADRNPVDSNLMLVTFSSFDKQLMLYDARAPEDNVLQFGFLQRNRLSRYIAPSCHANGYLVACGQQEEPQISIWDTRYVNASARPYKRISQVLFHPTRSSIISISSDRSLAHTHYDIQQNQRMDLL</sequence>
<dbReference type="PROSITE" id="PS50082">
    <property type="entry name" value="WD_REPEATS_2"/>
    <property type="match status" value="1"/>
</dbReference>
<proteinExistence type="predicted"/>
<protein>
    <submittedName>
        <fullName evidence="4">WD40-repeat-containing domain protein</fullName>
    </submittedName>
</protein>
<dbReference type="EMBL" id="KZ992482">
    <property type="protein sequence ID" value="RKP09893.1"/>
    <property type="molecule type" value="Genomic_DNA"/>
</dbReference>
<dbReference type="InterPro" id="IPR015943">
    <property type="entry name" value="WD40/YVTN_repeat-like_dom_sf"/>
</dbReference>
<reference evidence="5" key="1">
    <citation type="journal article" date="2018" name="Nat. Microbiol.">
        <title>Leveraging single-cell genomics to expand the fungal tree of life.</title>
        <authorList>
            <person name="Ahrendt S.R."/>
            <person name="Quandt C.A."/>
            <person name="Ciobanu D."/>
            <person name="Clum A."/>
            <person name="Salamov A."/>
            <person name="Andreopoulos B."/>
            <person name="Cheng J.F."/>
            <person name="Woyke T."/>
            <person name="Pelin A."/>
            <person name="Henrissat B."/>
            <person name="Reynolds N.K."/>
            <person name="Benny G.L."/>
            <person name="Smith M.E."/>
            <person name="James T.Y."/>
            <person name="Grigoriev I.V."/>
        </authorList>
    </citation>
    <scope>NUCLEOTIDE SEQUENCE [LARGE SCALE GENOMIC DNA]</scope>
    <source>
        <strain evidence="5">RSA 1356</strain>
    </source>
</reference>
<dbReference type="PANTHER" id="PTHR47232:SF1">
    <property type="entry name" value="TRANSDUCIN FAMILY PROTEIN _ WD-40 REPEAT FAMILY PROTEIN"/>
    <property type="match status" value="1"/>
</dbReference>
<dbReference type="OrthoDB" id="1897642at2759"/>
<evidence type="ECO:0000256" key="1">
    <source>
        <dbReference type="ARBA" id="ARBA00022574"/>
    </source>
</evidence>
<organism evidence="4 5">
    <name type="scientific">Thamnocephalis sphaerospora</name>
    <dbReference type="NCBI Taxonomy" id="78915"/>
    <lineage>
        <taxon>Eukaryota</taxon>
        <taxon>Fungi</taxon>
        <taxon>Fungi incertae sedis</taxon>
        <taxon>Zoopagomycota</taxon>
        <taxon>Zoopagomycotina</taxon>
        <taxon>Zoopagomycetes</taxon>
        <taxon>Zoopagales</taxon>
        <taxon>Sigmoideomycetaceae</taxon>
        <taxon>Thamnocephalis</taxon>
    </lineage>
</organism>
<name>A0A4P9XUJ8_9FUNG</name>
<dbReference type="AlphaFoldDB" id="A0A4P9XUJ8"/>
<dbReference type="InterPro" id="IPR019775">
    <property type="entry name" value="WD40_repeat_CS"/>
</dbReference>
<feature type="repeat" description="WD" evidence="3">
    <location>
        <begin position="233"/>
        <end position="274"/>
    </location>
</feature>
<evidence type="ECO:0000313" key="5">
    <source>
        <dbReference type="Proteomes" id="UP000271241"/>
    </source>
</evidence>
<dbReference type="PROSITE" id="PS00678">
    <property type="entry name" value="WD_REPEATS_1"/>
    <property type="match status" value="1"/>
</dbReference>
<dbReference type="SMART" id="SM00320">
    <property type="entry name" value="WD40"/>
    <property type="match status" value="3"/>
</dbReference>
<dbReference type="Pfam" id="PF00400">
    <property type="entry name" value="WD40"/>
    <property type="match status" value="1"/>
</dbReference>
<accession>A0A4P9XUJ8</accession>
<dbReference type="Gene3D" id="2.130.10.10">
    <property type="entry name" value="YVTN repeat-like/Quinoprotein amine dehydrogenase"/>
    <property type="match status" value="1"/>
</dbReference>
<dbReference type="SUPFAM" id="SSF50978">
    <property type="entry name" value="WD40 repeat-like"/>
    <property type="match status" value="1"/>
</dbReference>
<evidence type="ECO:0000313" key="4">
    <source>
        <dbReference type="EMBL" id="RKP09893.1"/>
    </source>
</evidence>
<dbReference type="Proteomes" id="UP000271241">
    <property type="component" value="Unassembled WGS sequence"/>
</dbReference>
<dbReference type="STRING" id="78915.A0A4P9XUJ8"/>
<dbReference type="InterPro" id="IPR036322">
    <property type="entry name" value="WD40_repeat_dom_sf"/>
</dbReference>
<keyword evidence="1 3" id="KW-0853">WD repeat</keyword>
<dbReference type="PANTHER" id="PTHR47232">
    <property type="entry name" value="TRANSDUCIN FAMILY PROTEIN / WD-40 REPEAT FAMILY PROTEIN"/>
    <property type="match status" value="1"/>
</dbReference>
<evidence type="ECO:0000256" key="2">
    <source>
        <dbReference type="ARBA" id="ARBA00022737"/>
    </source>
</evidence>
<evidence type="ECO:0000256" key="3">
    <source>
        <dbReference type="PROSITE-ProRule" id="PRU00221"/>
    </source>
</evidence>
<gene>
    <name evidence="4" type="ORF">THASP1DRAFT_22323</name>
</gene>
<keyword evidence="2" id="KW-0677">Repeat</keyword>
<dbReference type="InterPro" id="IPR001680">
    <property type="entry name" value="WD40_rpt"/>
</dbReference>